<dbReference type="Gramene" id="EFJ24593">
    <property type="protein sequence ID" value="EFJ24593"/>
    <property type="gene ID" value="SELMODRAFT_414514"/>
</dbReference>
<feature type="repeat" description="PPR" evidence="2">
    <location>
        <begin position="506"/>
        <end position="540"/>
    </location>
</feature>
<protein>
    <recommendedName>
        <fullName evidence="6">Pentacotripeptide-repeat region of PRORP domain-containing protein</fullName>
    </recommendedName>
</protein>
<dbReference type="InterPro" id="IPR002885">
    <property type="entry name" value="PPR_rpt"/>
</dbReference>
<dbReference type="PANTHER" id="PTHR47924:SF44">
    <property type="entry name" value="DYW DOMAIN-CONTAINING PROTEIN"/>
    <property type="match status" value="1"/>
</dbReference>
<feature type="compositionally biased region" description="Basic and acidic residues" evidence="3">
    <location>
        <begin position="157"/>
        <end position="170"/>
    </location>
</feature>
<accession>D8RT07</accession>
<keyword evidence="5" id="KW-1185">Reference proteome</keyword>
<feature type="compositionally biased region" description="Low complexity" evidence="3">
    <location>
        <begin position="46"/>
        <end position="63"/>
    </location>
</feature>
<evidence type="ECO:0008006" key="6">
    <source>
        <dbReference type="Google" id="ProtNLM"/>
    </source>
</evidence>
<dbReference type="PANTHER" id="PTHR47924">
    <property type="entry name" value="PENTATRICOPEPTIDE REPEAT-CONTAINING PROTEIN"/>
    <property type="match status" value="1"/>
</dbReference>
<organism evidence="5">
    <name type="scientific">Selaginella moellendorffii</name>
    <name type="common">Spikemoss</name>
    <dbReference type="NCBI Taxonomy" id="88036"/>
    <lineage>
        <taxon>Eukaryota</taxon>
        <taxon>Viridiplantae</taxon>
        <taxon>Streptophyta</taxon>
        <taxon>Embryophyta</taxon>
        <taxon>Tracheophyta</taxon>
        <taxon>Lycopodiopsida</taxon>
        <taxon>Selaginellales</taxon>
        <taxon>Selaginellaceae</taxon>
        <taxon>Selaginella</taxon>
    </lineage>
</organism>
<feature type="region of interest" description="Disordered" evidence="3">
    <location>
        <begin position="157"/>
        <end position="312"/>
    </location>
</feature>
<dbReference type="KEGG" id="smo:SELMODRAFT_414514"/>
<evidence type="ECO:0000256" key="3">
    <source>
        <dbReference type="SAM" id="MobiDB-lite"/>
    </source>
</evidence>
<feature type="compositionally biased region" description="Basic and acidic residues" evidence="3">
    <location>
        <begin position="592"/>
        <end position="604"/>
    </location>
</feature>
<proteinExistence type="predicted"/>
<sequence>MALSAGRGLRCAAAGRRRECLHLIVRTSWDSLSAHLANDGGKAIGKAKAQSDASARAAALPSPSKEERSKPGAARKQGETAKAIDYRKKPVLVVDKEKECPVDDKKKNLGRALGEKKSLEPVLSEKKAVVGEKKKSSVSILGEYKCFKLSEEKRSIADEKKGLDKKEVSDAMKVVSSKESGRGSRRTDEKSDGKVNSSEVHEKKLADARKEFPSKHSRRDFQKKLNDRMEEKESSRKLEEKRNRRSSVTNAVERINMKKGAERRSNPRDGKTADSEKPPGDETAVQRLQKEAVTDRDKAARDKLEELSEANKRFKDELKSERRWRKWEGVKQEFKLEEDDWKAWGRDRRDSYRRELSNARGRLEQRDGGGEYRSIDPASKEKLEEMKAVESLKHRRELFYSQPACVDTFELGDALRECMLKETKSLFEEMPFRDRVTWTAMVTAHSQAGQGKEAIRYYYQMALEGLQPNRVTSLTVLHACAEYKNFKVARAFHELFGLFAAMPIKNVVSHNTMLGALINAGRLDEAREMFERMSEKNWASWNWMILGYAKSGFGREALRLNTNAELRKMSDGEPGKKNKERAKASTKFGKKTSPEIRKAREKRSNSRRVWINFHPIWSNSHMQQELVKKKRWSCLEESK</sequence>
<feature type="repeat" description="PPR" evidence="2">
    <location>
        <begin position="434"/>
        <end position="468"/>
    </location>
</feature>
<feature type="compositionally biased region" description="Basic and acidic residues" evidence="3">
    <location>
        <begin position="64"/>
        <end position="82"/>
    </location>
</feature>
<feature type="region of interest" description="Disordered" evidence="3">
    <location>
        <begin position="42"/>
        <end position="82"/>
    </location>
</feature>
<gene>
    <name evidence="4" type="ORF">SELMODRAFT_414514</name>
</gene>
<reference evidence="4 5" key="1">
    <citation type="journal article" date="2011" name="Science">
        <title>The Selaginella genome identifies genetic changes associated with the evolution of vascular plants.</title>
        <authorList>
            <person name="Banks J.A."/>
            <person name="Nishiyama T."/>
            <person name="Hasebe M."/>
            <person name="Bowman J.L."/>
            <person name="Gribskov M."/>
            <person name="dePamphilis C."/>
            <person name="Albert V.A."/>
            <person name="Aono N."/>
            <person name="Aoyama T."/>
            <person name="Ambrose B.A."/>
            <person name="Ashton N.W."/>
            <person name="Axtell M.J."/>
            <person name="Barker E."/>
            <person name="Barker M.S."/>
            <person name="Bennetzen J.L."/>
            <person name="Bonawitz N.D."/>
            <person name="Chapple C."/>
            <person name="Cheng C."/>
            <person name="Correa L.G."/>
            <person name="Dacre M."/>
            <person name="DeBarry J."/>
            <person name="Dreyer I."/>
            <person name="Elias M."/>
            <person name="Engstrom E.M."/>
            <person name="Estelle M."/>
            <person name="Feng L."/>
            <person name="Finet C."/>
            <person name="Floyd S.K."/>
            <person name="Frommer W.B."/>
            <person name="Fujita T."/>
            <person name="Gramzow L."/>
            <person name="Gutensohn M."/>
            <person name="Harholt J."/>
            <person name="Hattori M."/>
            <person name="Heyl A."/>
            <person name="Hirai T."/>
            <person name="Hiwatashi Y."/>
            <person name="Ishikawa M."/>
            <person name="Iwata M."/>
            <person name="Karol K.G."/>
            <person name="Koehler B."/>
            <person name="Kolukisaoglu U."/>
            <person name="Kubo M."/>
            <person name="Kurata T."/>
            <person name="Lalonde S."/>
            <person name="Li K."/>
            <person name="Li Y."/>
            <person name="Litt A."/>
            <person name="Lyons E."/>
            <person name="Manning G."/>
            <person name="Maruyama T."/>
            <person name="Michael T.P."/>
            <person name="Mikami K."/>
            <person name="Miyazaki S."/>
            <person name="Morinaga S."/>
            <person name="Murata T."/>
            <person name="Mueller-Roeber B."/>
            <person name="Nelson D.R."/>
            <person name="Obara M."/>
            <person name="Oguri Y."/>
            <person name="Olmstead R.G."/>
            <person name="Onodera N."/>
            <person name="Petersen B.L."/>
            <person name="Pils B."/>
            <person name="Prigge M."/>
            <person name="Rensing S.A."/>
            <person name="Riano-Pachon D.M."/>
            <person name="Roberts A.W."/>
            <person name="Sato Y."/>
            <person name="Scheller H.V."/>
            <person name="Schulz B."/>
            <person name="Schulz C."/>
            <person name="Shakirov E.V."/>
            <person name="Shibagaki N."/>
            <person name="Shinohara N."/>
            <person name="Shippen D.E."/>
            <person name="Soerensen I."/>
            <person name="Sotooka R."/>
            <person name="Sugimoto N."/>
            <person name="Sugita M."/>
            <person name="Sumikawa N."/>
            <person name="Tanurdzic M."/>
            <person name="Theissen G."/>
            <person name="Ulvskov P."/>
            <person name="Wakazuki S."/>
            <person name="Weng J.K."/>
            <person name="Willats W.W."/>
            <person name="Wipf D."/>
            <person name="Wolf P.G."/>
            <person name="Yang L."/>
            <person name="Zimmer A.D."/>
            <person name="Zhu Q."/>
            <person name="Mitros T."/>
            <person name="Hellsten U."/>
            <person name="Loque D."/>
            <person name="Otillar R."/>
            <person name="Salamov A."/>
            <person name="Schmutz J."/>
            <person name="Shapiro H."/>
            <person name="Lindquist E."/>
            <person name="Lucas S."/>
            <person name="Rokhsar D."/>
            <person name="Grigoriev I.V."/>
        </authorList>
    </citation>
    <scope>NUCLEOTIDE SEQUENCE [LARGE SCALE GENOMIC DNA]</scope>
</reference>
<keyword evidence="1" id="KW-0677">Repeat</keyword>
<dbReference type="AlphaFoldDB" id="D8RT07"/>
<dbReference type="Pfam" id="PF01535">
    <property type="entry name" value="PPR"/>
    <property type="match status" value="2"/>
</dbReference>
<feature type="compositionally biased region" description="Basic and acidic residues" evidence="3">
    <location>
        <begin position="179"/>
        <end position="242"/>
    </location>
</feature>
<feature type="compositionally biased region" description="Basic and acidic residues" evidence="3">
    <location>
        <begin position="288"/>
        <end position="312"/>
    </location>
</feature>
<dbReference type="Proteomes" id="UP000001514">
    <property type="component" value="Unassembled WGS sequence"/>
</dbReference>
<dbReference type="HOGENOM" id="CLU_428585_0_0_1"/>
<dbReference type="PROSITE" id="PS51375">
    <property type="entry name" value="PPR"/>
    <property type="match status" value="2"/>
</dbReference>
<dbReference type="Pfam" id="PF13041">
    <property type="entry name" value="PPR_2"/>
    <property type="match status" value="1"/>
</dbReference>
<dbReference type="eggNOG" id="KOG4197">
    <property type="taxonomic scope" value="Eukaryota"/>
</dbReference>
<evidence type="ECO:0000313" key="4">
    <source>
        <dbReference type="EMBL" id="EFJ24593.1"/>
    </source>
</evidence>
<dbReference type="EMBL" id="GL377589">
    <property type="protein sequence ID" value="EFJ24593.1"/>
    <property type="molecule type" value="Genomic_DNA"/>
</dbReference>
<dbReference type="InterPro" id="IPR011990">
    <property type="entry name" value="TPR-like_helical_dom_sf"/>
</dbReference>
<evidence type="ECO:0000313" key="5">
    <source>
        <dbReference type="Proteomes" id="UP000001514"/>
    </source>
</evidence>
<feature type="compositionally biased region" description="Basic and acidic residues" evidence="3">
    <location>
        <begin position="255"/>
        <end position="280"/>
    </location>
</feature>
<dbReference type="NCBIfam" id="TIGR00756">
    <property type="entry name" value="PPR"/>
    <property type="match status" value="2"/>
</dbReference>
<dbReference type="Gene3D" id="1.25.40.10">
    <property type="entry name" value="Tetratricopeptide repeat domain"/>
    <property type="match status" value="2"/>
</dbReference>
<name>D8RT07_SELML</name>
<evidence type="ECO:0000256" key="2">
    <source>
        <dbReference type="PROSITE-ProRule" id="PRU00708"/>
    </source>
</evidence>
<feature type="region of interest" description="Disordered" evidence="3">
    <location>
        <begin position="568"/>
        <end position="604"/>
    </location>
</feature>
<evidence type="ECO:0000256" key="1">
    <source>
        <dbReference type="ARBA" id="ARBA00022737"/>
    </source>
</evidence>
<dbReference type="InParanoid" id="D8RT07"/>
<feature type="compositionally biased region" description="Basic and acidic residues" evidence="3">
    <location>
        <begin position="568"/>
        <end position="583"/>
    </location>
</feature>